<reference evidence="1 2" key="1">
    <citation type="submission" date="2021-01" db="EMBL/GenBank/DDBJ databases">
        <title>Whole genome shotgun sequence of Actinoplanes humidus NBRC 14915.</title>
        <authorList>
            <person name="Komaki H."/>
            <person name="Tamura T."/>
        </authorList>
    </citation>
    <scope>NUCLEOTIDE SEQUENCE [LARGE SCALE GENOMIC DNA]</scope>
    <source>
        <strain evidence="1 2">NBRC 14915</strain>
    </source>
</reference>
<evidence type="ECO:0000313" key="2">
    <source>
        <dbReference type="Proteomes" id="UP000603200"/>
    </source>
</evidence>
<protein>
    <submittedName>
        <fullName evidence="1">Uncharacterized protein</fullName>
    </submittedName>
</protein>
<comment type="caution">
    <text evidence="1">The sequence shown here is derived from an EMBL/GenBank/DDBJ whole genome shotgun (WGS) entry which is preliminary data.</text>
</comment>
<proteinExistence type="predicted"/>
<sequence length="213" mass="24394">MLPVNLAGHRVRHNSAMIGYWDPLPTARRLVETLDVSAGQIFTGCWDQRNWRNVPGPFYAGETDSLAIGRLDAPEHICYDDDRGGGFEFIYRQPMNERETVAVMDGCRAELYSGYNWDGDDHWTIGAVRDWWRGRGRVREWAVAIAADWGADTHPHWGYNAGLRYSGHYHDAAQGHRDFVAYLDDGLEAYLRGYLLWLDERRGQKPGEALPRL</sequence>
<dbReference type="EMBL" id="BOMN01000135">
    <property type="protein sequence ID" value="GIE26101.1"/>
    <property type="molecule type" value="Genomic_DNA"/>
</dbReference>
<accession>A0ABQ4A5J2</accession>
<name>A0ABQ4A5J2_9ACTN</name>
<dbReference type="Proteomes" id="UP000603200">
    <property type="component" value="Unassembled WGS sequence"/>
</dbReference>
<evidence type="ECO:0000313" key="1">
    <source>
        <dbReference type="EMBL" id="GIE26101.1"/>
    </source>
</evidence>
<keyword evidence="2" id="KW-1185">Reference proteome</keyword>
<organism evidence="1 2">
    <name type="scientific">Winogradskya humida</name>
    <dbReference type="NCBI Taxonomy" id="113566"/>
    <lineage>
        <taxon>Bacteria</taxon>
        <taxon>Bacillati</taxon>
        <taxon>Actinomycetota</taxon>
        <taxon>Actinomycetes</taxon>
        <taxon>Micromonosporales</taxon>
        <taxon>Micromonosporaceae</taxon>
        <taxon>Winogradskya</taxon>
    </lineage>
</organism>
<gene>
    <name evidence="1" type="ORF">Ahu01nite_092030</name>
</gene>